<accession>A0A6G0VZE1</accession>
<dbReference type="Proteomes" id="UP000478052">
    <property type="component" value="Unassembled WGS sequence"/>
</dbReference>
<protein>
    <submittedName>
        <fullName evidence="1">Reverse transcriptase domain-containing protein</fullName>
    </submittedName>
</protein>
<keyword evidence="1" id="KW-0695">RNA-directed DNA polymerase</keyword>
<keyword evidence="2" id="KW-1185">Reference proteome</keyword>
<dbReference type="GO" id="GO:0003964">
    <property type="term" value="F:RNA-directed DNA polymerase activity"/>
    <property type="evidence" value="ECO:0007669"/>
    <property type="project" value="UniProtKB-KW"/>
</dbReference>
<name>A0A6G0VZE1_APHCR</name>
<comment type="caution">
    <text evidence="1">The sequence shown here is derived from an EMBL/GenBank/DDBJ whole genome shotgun (WGS) entry which is preliminary data.</text>
</comment>
<proteinExistence type="predicted"/>
<keyword evidence="1" id="KW-0548">Nucleotidyltransferase</keyword>
<keyword evidence="1" id="KW-0808">Transferase</keyword>
<gene>
    <name evidence="1" type="ORF">FWK35_00022456</name>
</gene>
<reference evidence="1 2" key="1">
    <citation type="submission" date="2019-08" db="EMBL/GenBank/DDBJ databases">
        <title>Whole genome of Aphis craccivora.</title>
        <authorList>
            <person name="Voronova N.V."/>
            <person name="Shulinski R.S."/>
            <person name="Bandarenka Y.V."/>
            <person name="Zhorov D.G."/>
            <person name="Warner D."/>
        </authorList>
    </citation>
    <scope>NUCLEOTIDE SEQUENCE [LARGE SCALE GENOMIC DNA]</scope>
    <source>
        <strain evidence="1">180601</strain>
        <tissue evidence="1">Whole Body</tissue>
    </source>
</reference>
<evidence type="ECO:0000313" key="2">
    <source>
        <dbReference type="Proteomes" id="UP000478052"/>
    </source>
</evidence>
<evidence type="ECO:0000313" key="1">
    <source>
        <dbReference type="EMBL" id="KAF0715517.1"/>
    </source>
</evidence>
<dbReference type="EMBL" id="VUJU01010166">
    <property type="protein sequence ID" value="KAF0715517.1"/>
    <property type="molecule type" value="Genomic_DNA"/>
</dbReference>
<dbReference type="AlphaFoldDB" id="A0A6G0VZE1"/>
<sequence length="98" mass="11757">MKRRYNIEDHAKSIMKVIETAADNAIPKARTGNIMAKQPWWNQKELDRNRRLGLHQTDRPTYIRARNLYLAEIRRAKMGTWRNFDEDINKNSWGKAFR</sequence>
<organism evidence="1 2">
    <name type="scientific">Aphis craccivora</name>
    <name type="common">Cowpea aphid</name>
    <dbReference type="NCBI Taxonomy" id="307492"/>
    <lineage>
        <taxon>Eukaryota</taxon>
        <taxon>Metazoa</taxon>
        <taxon>Ecdysozoa</taxon>
        <taxon>Arthropoda</taxon>
        <taxon>Hexapoda</taxon>
        <taxon>Insecta</taxon>
        <taxon>Pterygota</taxon>
        <taxon>Neoptera</taxon>
        <taxon>Paraneoptera</taxon>
        <taxon>Hemiptera</taxon>
        <taxon>Sternorrhyncha</taxon>
        <taxon>Aphidomorpha</taxon>
        <taxon>Aphidoidea</taxon>
        <taxon>Aphididae</taxon>
        <taxon>Aphidini</taxon>
        <taxon>Aphis</taxon>
        <taxon>Aphis</taxon>
    </lineage>
</organism>